<dbReference type="PANTHER" id="PTHR47618">
    <property type="entry name" value="BIFUNCTIONAL OLIGORIBONUCLEASE AND PAP PHOSPHATASE NRNA"/>
    <property type="match status" value="1"/>
</dbReference>
<dbReference type="SUPFAM" id="SSF64182">
    <property type="entry name" value="DHH phosphoesterases"/>
    <property type="match status" value="1"/>
</dbReference>
<dbReference type="STRING" id="688269.Theth_0933"/>
<evidence type="ECO:0000259" key="2">
    <source>
        <dbReference type="Pfam" id="PF02272"/>
    </source>
</evidence>
<protein>
    <submittedName>
        <fullName evidence="3">Phosphoesterase RecJ domain protein</fullName>
    </submittedName>
</protein>
<dbReference type="EMBL" id="CP002351">
    <property type="protein sequence ID" value="AEH51017.1"/>
    <property type="molecule type" value="Genomic_DNA"/>
</dbReference>
<feature type="domain" description="DHHA1" evidence="2">
    <location>
        <begin position="233"/>
        <end position="320"/>
    </location>
</feature>
<feature type="domain" description="DDH" evidence="1">
    <location>
        <begin position="16"/>
        <end position="158"/>
    </location>
</feature>
<evidence type="ECO:0000313" key="4">
    <source>
        <dbReference type="Proteomes" id="UP000006804"/>
    </source>
</evidence>
<dbReference type="PATRIC" id="fig|688269.3.peg.956"/>
<accession>F7YYI8</accession>
<dbReference type="InterPro" id="IPR051319">
    <property type="entry name" value="Oligoribo/pAp-PDE_c-di-AMP_PDE"/>
</dbReference>
<dbReference type="KEGG" id="tta:Theth_0933"/>
<name>F7YYI8_9THEM</name>
<proteinExistence type="predicted"/>
<dbReference type="InterPro" id="IPR003156">
    <property type="entry name" value="DHHA1_dom"/>
</dbReference>
<keyword evidence="4" id="KW-1185">Reference proteome</keyword>
<dbReference type="Pfam" id="PF02272">
    <property type="entry name" value="DHHA1"/>
    <property type="match status" value="1"/>
</dbReference>
<dbReference type="InterPro" id="IPR001667">
    <property type="entry name" value="DDH_dom"/>
</dbReference>
<dbReference type="AlphaFoldDB" id="F7YYI8"/>
<dbReference type="Pfam" id="PF01368">
    <property type="entry name" value="DHH"/>
    <property type="match status" value="1"/>
</dbReference>
<evidence type="ECO:0000313" key="3">
    <source>
        <dbReference type="EMBL" id="AEH51017.1"/>
    </source>
</evidence>
<dbReference type="PANTHER" id="PTHR47618:SF1">
    <property type="entry name" value="BIFUNCTIONAL OLIGORIBONUCLEASE AND PAP PHOSPHATASE NRNA"/>
    <property type="match status" value="1"/>
</dbReference>
<dbReference type="eggNOG" id="COG0618">
    <property type="taxonomic scope" value="Bacteria"/>
</dbReference>
<dbReference type="OrthoDB" id="9803668at2"/>
<dbReference type="Gene3D" id="3.10.310.30">
    <property type="match status" value="1"/>
</dbReference>
<evidence type="ECO:0000259" key="1">
    <source>
        <dbReference type="Pfam" id="PF01368"/>
    </source>
</evidence>
<dbReference type="GO" id="GO:0003676">
    <property type="term" value="F:nucleic acid binding"/>
    <property type="evidence" value="ECO:0007669"/>
    <property type="project" value="InterPro"/>
</dbReference>
<dbReference type="Proteomes" id="UP000006804">
    <property type="component" value="Chromosome"/>
</dbReference>
<dbReference type="InterPro" id="IPR038763">
    <property type="entry name" value="DHH_sf"/>
</dbReference>
<dbReference type="RefSeq" id="WP_013932237.1">
    <property type="nucleotide sequence ID" value="NC_015707.1"/>
</dbReference>
<gene>
    <name evidence="3" type="ORF">Theth_0933</name>
</gene>
<dbReference type="Gene3D" id="3.90.1640.10">
    <property type="entry name" value="inorganic pyrophosphatase (n-terminal core)"/>
    <property type="match status" value="1"/>
</dbReference>
<organism evidence="3 4">
    <name type="scientific">Pseudothermotoga thermarum DSM 5069</name>
    <dbReference type="NCBI Taxonomy" id="688269"/>
    <lineage>
        <taxon>Bacteria</taxon>
        <taxon>Thermotogati</taxon>
        <taxon>Thermotogota</taxon>
        <taxon>Thermotogae</taxon>
        <taxon>Thermotogales</taxon>
        <taxon>Thermotogaceae</taxon>
        <taxon>Pseudothermotoga</taxon>
    </lineage>
</organism>
<sequence length="322" mass="35343">MIKFSSLISKLTDSQRILIVGHIMPDGDDISSVVSLTLGLQQLGKSVLGAIDDKIPPEYLVFPGVKDLIDYEKFLDLKFSPDVVVVLDCSSPDRVGRFVKILPEHTIVVIDHHATNGFFGDINWVDSTYAATAQMVFHLNKVLGIEYNEELATINFVGLATDSGFFRYSNTTSNLLKDAAELVEMGAKPHFVASTILENKTLNQFLLLSKMIDKIKVEKGLAYSVLTFEDYLSCGCTDQDSSGFVSEIRSLKNVEVAVLVMEYPKNRVHVSLRSKNYVDVSKIAATLGGGGHARAAGCSFENADPWQVLKEVLTLVREAMGG</sequence>
<dbReference type="HOGENOM" id="CLU_039720_0_0_0"/>
<reference evidence="3 4" key="1">
    <citation type="submission" date="2010-11" db="EMBL/GenBank/DDBJ databases">
        <title>The complete genome of Thermotoga thermarum DSM 5069.</title>
        <authorList>
            <consortium name="US DOE Joint Genome Institute (JGI-PGF)"/>
            <person name="Lucas S."/>
            <person name="Copeland A."/>
            <person name="Lapidus A."/>
            <person name="Bruce D."/>
            <person name="Goodwin L."/>
            <person name="Pitluck S."/>
            <person name="Kyrpides N."/>
            <person name="Mavromatis K."/>
            <person name="Ivanova N."/>
            <person name="Zeytun A."/>
            <person name="Brettin T."/>
            <person name="Detter J.C."/>
            <person name="Tapia R."/>
            <person name="Han C."/>
            <person name="Land M."/>
            <person name="Hauser L."/>
            <person name="Markowitz V."/>
            <person name="Cheng J.-F."/>
            <person name="Hugenholtz P."/>
            <person name="Woyke T."/>
            <person name="Wu D."/>
            <person name="Spring S."/>
            <person name="Schroeder M."/>
            <person name="Brambilla E."/>
            <person name="Klenk H.-P."/>
            <person name="Eisen J.A."/>
        </authorList>
    </citation>
    <scope>NUCLEOTIDE SEQUENCE [LARGE SCALE GENOMIC DNA]</scope>
    <source>
        <strain evidence="3 4">DSM 5069</strain>
    </source>
</reference>